<dbReference type="PROSITE" id="PS50873">
    <property type="entry name" value="PEROXIDASE_4"/>
    <property type="match status" value="1"/>
</dbReference>
<dbReference type="PANTHER" id="PTHR31388">
    <property type="entry name" value="PEROXIDASE 72-RELATED"/>
    <property type="match status" value="1"/>
</dbReference>
<feature type="active site" description="Proton acceptor" evidence="12">
    <location>
        <position position="65"/>
    </location>
</feature>
<keyword evidence="17" id="KW-0732">Signal</keyword>
<evidence type="ECO:0000256" key="9">
    <source>
        <dbReference type="ARBA" id="ARBA00023157"/>
    </source>
</evidence>
<reference evidence="19 20" key="1">
    <citation type="journal article" date="2021" name="Nat. Plants">
        <title>The Taxus genome provides insights into paclitaxel biosynthesis.</title>
        <authorList>
            <person name="Xiong X."/>
            <person name="Gou J."/>
            <person name="Liao Q."/>
            <person name="Li Y."/>
            <person name="Zhou Q."/>
            <person name="Bi G."/>
            <person name="Li C."/>
            <person name="Du R."/>
            <person name="Wang X."/>
            <person name="Sun T."/>
            <person name="Guo L."/>
            <person name="Liang H."/>
            <person name="Lu P."/>
            <person name="Wu Y."/>
            <person name="Zhang Z."/>
            <person name="Ro D.K."/>
            <person name="Shang Y."/>
            <person name="Huang S."/>
            <person name="Yan J."/>
        </authorList>
    </citation>
    <scope>NUCLEOTIDE SEQUENCE [LARGE SCALE GENOMIC DNA]</scope>
    <source>
        <strain evidence="19">Ta-2019</strain>
    </source>
</reference>
<keyword evidence="7 17" id="KW-0560">Oxidoreductase</keyword>
<feature type="binding site" evidence="14">
    <location>
        <position position="71"/>
    </location>
    <ligand>
        <name>Ca(2+)</name>
        <dbReference type="ChEBI" id="CHEBI:29108"/>
        <label>1</label>
    </ligand>
</feature>
<evidence type="ECO:0000256" key="14">
    <source>
        <dbReference type="PIRSR" id="PIRSR600823-3"/>
    </source>
</evidence>
<dbReference type="Proteomes" id="UP000824469">
    <property type="component" value="Unassembled WGS sequence"/>
</dbReference>
<comment type="subcellular location">
    <subcellularLocation>
        <location evidence="17">Secreted</location>
    </subcellularLocation>
</comment>
<feature type="binding site" evidence="14">
    <location>
        <position position="87"/>
    </location>
    <ligand>
        <name>Ca(2+)</name>
        <dbReference type="ChEBI" id="CHEBI:29108"/>
        <label>1</label>
    </ligand>
</feature>
<evidence type="ECO:0000256" key="5">
    <source>
        <dbReference type="ARBA" id="ARBA00022723"/>
    </source>
</evidence>
<keyword evidence="17" id="KW-0964">Secreted</keyword>
<dbReference type="InterPro" id="IPR000823">
    <property type="entry name" value="Peroxidase_pln"/>
</dbReference>
<dbReference type="PROSITE" id="PS00436">
    <property type="entry name" value="PEROXIDASE_2"/>
    <property type="match status" value="1"/>
</dbReference>
<dbReference type="GO" id="GO:0042744">
    <property type="term" value="P:hydrogen peroxide catabolic process"/>
    <property type="evidence" value="ECO:0007669"/>
    <property type="project" value="UniProtKB-KW"/>
</dbReference>
<evidence type="ECO:0000256" key="13">
    <source>
        <dbReference type="PIRSR" id="PIRSR600823-2"/>
    </source>
</evidence>
<evidence type="ECO:0000256" key="10">
    <source>
        <dbReference type="ARBA" id="ARBA00023180"/>
    </source>
</evidence>
<dbReference type="CDD" id="cd00693">
    <property type="entry name" value="secretory_peroxidase"/>
    <property type="match status" value="1"/>
</dbReference>
<evidence type="ECO:0000256" key="1">
    <source>
        <dbReference type="ARBA" id="ARBA00000189"/>
    </source>
</evidence>
<dbReference type="Pfam" id="PF00141">
    <property type="entry name" value="peroxidase"/>
    <property type="match status" value="2"/>
</dbReference>
<evidence type="ECO:0000256" key="2">
    <source>
        <dbReference type="ARBA" id="ARBA00012313"/>
    </source>
</evidence>
<feature type="binding site" evidence="14">
    <location>
        <position position="308"/>
    </location>
    <ligand>
        <name>Ca(2+)</name>
        <dbReference type="ChEBI" id="CHEBI:29108"/>
        <label>2</label>
    </ligand>
</feature>
<keyword evidence="11 17" id="KW-0376">Hydrogen peroxide</keyword>
<dbReference type="PRINTS" id="PR00461">
    <property type="entry name" value="PLPEROXIDASE"/>
</dbReference>
<proteinExistence type="inferred from homology"/>
<feature type="binding site" evidence="13">
    <location>
        <position position="162"/>
    </location>
    <ligand>
        <name>substrate</name>
    </ligand>
</feature>
<dbReference type="GO" id="GO:0005576">
    <property type="term" value="C:extracellular region"/>
    <property type="evidence" value="ECO:0007669"/>
    <property type="project" value="UniProtKB-SubCell"/>
</dbReference>
<dbReference type="InterPro" id="IPR010255">
    <property type="entry name" value="Haem_peroxidase_sf"/>
</dbReference>
<dbReference type="OMA" id="FWSVPLG"/>
<dbReference type="GO" id="GO:0020037">
    <property type="term" value="F:heme binding"/>
    <property type="evidence" value="ECO:0007669"/>
    <property type="project" value="UniProtKB-UniRule"/>
</dbReference>
<feature type="signal peptide" evidence="17">
    <location>
        <begin position="1"/>
        <end position="23"/>
    </location>
</feature>
<evidence type="ECO:0000256" key="3">
    <source>
        <dbReference type="ARBA" id="ARBA00022559"/>
    </source>
</evidence>
<dbReference type="EMBL" id="JAHRHJ020000005">
    <property type="protein sequence ID" value="KAH9314599.1"/>
    <property type="molecule type" value="Genomic_DNA"/>
</dbReference>
<sequence>MKAITWFLVALLVLQHDVGTGYGQLNYYFYRDTCPNLEKIVFNVVRSAVINETRMAASLLRLHFHDCFINGCEGSILLDDTNSTIGEKTAAPNHNSARGFEVIDDIKTAVENSCKAIVSCSDILSLAARDSVYLSGGPYWPISLGRRDGKTASKSAANAKMPSPFESVDSIINKFQAVGLSVQDVVVLSVFGIKILHTKIISRNTIILAMYLSMGLSVSLLVDMNWFSNFVTARSYIEKCVARSGAHTIGAAHCNTFRSRLFNFRSTSSPDPTIERSFLATLQSVCPDGSNNPNTLTSLDPVTQDRFDNAYFRNLQNNKGLLQSDQAMFSNPNASTVPYVNYYSNYPYAFINDFRVSMMKLANLSILTGSNGEIRKNC</sequence>
<evidence type="ECO:0000256" key="15">
    <source>
        <dbReference type="PIRSR" id="PIRSR600823-4"/>
    </source>
</evidence>
<keyword evidence="6 14" id="KW-0106">Calcium</keyword>
<dbReference type="GO" id="GO:0140825">
    <property type="term" value="F:lactoperoxidase activity"/>
    <property type="evidence" value="ECO:0007669"/>
    <property type="project" value="UniProtKB-EC"/>
</dbReference>
<dbReference type="PANTHER" id="PTHR31388:SF180">
    <property type="entry name" value="PEROXIDASE"/>
    <property type="match status" value="1"/>
</dbReference>
<dbReference type="SUPFAM" id="SSF48113">
    <property type="entry name" value="Heme-dependent peroxidases"/>
    <property type="match status" value="2"/>
</dbReference>
<keyword evidence="5 14" id="KW-0479">Metal-binding</keyword>
<evidence type="ECO:0000256" key="8">
    <source>
        <dbReference type="ARBA" id="ARBA00023004"/>
    </source>
</evidence>
<dbReference type="InterPro" id="IPR019794">
    <property type="entry name" value="Peroxidases_AS"/>
</dbReference>
<dbReference type="FunFam" id="1.10.420.10:FF:000001">
    <property type="entry name" value="Peroxidase"/>
    <property type="match status" value="1"/>
</dbReference>
<evidence type="ECO:0000313" key="20">
    <source>
        <dbReference type="Proteomes" id="UP000824469"/>
    </source>
</evidence>
<keyword evidence="4 17" id="KW-0349">Heme</keyword>
<keyword evidence="10" id="KW-0325">Glycoprotein</keyword>
<feature type="disulfide bond" evidence="16">
    <location>
        <begin position="67"/>
        <end position="72"/>
    </location>
</feature>
<gene>
    <name evidence="19" type="ORF">KI387_023226</name>
</gene>
<feature type="binding site" evidence="14">
    <location>
        <position position="75"/>
    </location>
    <ligand>
        <name>Ca(2+)</name>
        <dbReference type="ChEBI" id="CHEBI:29108"/>
        <label>1</label>
    </ligand>
</feature>
<comment type="cofactor">
    <cofactor evidence="14 17">
        <name>Ca(2+)</name>
        <dbReference type="ChEBI" id="CHEBI:29108"/>
    </cofactor>
    <text evidence="14 17">Binds 2 calcium ions per subunit.</text>
</comment>
<comment type="cofactor">
    <cofactor evidence="14 17">
        <name>heme b</name>
        <dbReference type="ChEBI" id="CHEBI:60344"/>
    </cofactor>
    <text evidence="14 17">Binds 1 heme b (iron(II)-protoporphyrin IX) group per subunit.</text>
</comment>
<feature type="site" description="Transition state stabilizer" evidence="15">
    <location>
        <position position="61"/>
    </location>
</feature>
<evidence type="ECO:0000256" key="6">
    <source>
        <dbReference type="ARBA" id="ARBA00022837"/>
    </source>
</evidence>
<feature type="disulfide bond" evidence="16">
    <location>
        <begin position="34"/>
        <end position="114"/>
    </location>
</feature>
<dbReference type="PRINTS" id="PR00458">
    <property type="entry name" value="PEROXIDASE"/>
</dbReference>
<name>A0AA38L763_TAXCH</name>
<evidence type="ECO:0000256" key="4">
    <source>
        <dbReference type="ARBA" id="ARBA00022617"/>
    </source>
</evidence>
<evidence type="ECO:0000313" key="19">
    <source>
        <dbReference type="EMBL" id="KAH9314599.1"/>
    </source>
</evidence>
<dbReference type="Gene3D" id="1.10.420.10">
    <property type="entry name" value="Peroxidase, domain 2"/>
    <property type="match status" value="1"/>
</dbReference>
<feature type="disulfide bond" evidence="16">
    <location>
        <begin position="120"/>
        <end position="378"/>
    </location>
</feature>
<feature type="binding site" description="axial binding residue" evidence="14">
    <location>
        <position position="247"/>
    </location>
    <ligand>
        <name>heme b</name>
        <dbReference type="ChEBI" id="CHEBI:60344"/>
    </ligand>
    <ligandPart>
        <name>Fe</name>
        <dbReference type="ChEBI" id="CHEBI:18248"/>
    </ligandPart>
</feature>
<keyword evidence="20" id="KW-1185">Reference proteome</keyword>
<evidence type="ECO:0000256" key="11">
    <source>
        <dbReference type="ARBA" id="ARBA00023324"/>
    </source>
</evidence>
<feature type="binding site" evidence="14">
    <location>
        <position position="300"/>
    </location>
    <ligand>
        <name>Ca(2+)</name>
        <dbReference type="ChEBI" id="CHEBI:29108"/>
        <label>2</label>
    </ligand>
</feature>
<organism evidence="19 20">
    <name type="scientific">Taxus chinensis</name>
    <name type="common">Chinese yew</name>
    <name type="synonym">Taxus wallichiana var. chinensis</name>
    <dbReference type="NCBI Taxonomy" id="29808"/>
    <lineage>
        <taxon>Eukaryota</taxon>
        <taxon>Viridiplantae</taxon>
        <taxon>Streptophyta</taxon>
        <taxon>Embryophyta</taxon>
        <taxon>Tracheophyta</taxon>
        <taxon>Spermatophyta</taxon>
        <taxon>Pinopsida</taxon>
        <taxon>Pinidae</taxon>
        <taxon>Conifers II</taxon>
        <taxon>Cupressales</taxon>
        <taxon>Taxaceae</taxon>
        <taxon>Taxus</taxon>
    </lineage>
</organism>
<dbReference type="GO" id="GO:0046872">
    <property type="term" value="F:metal ion binding"/>
    <property type="evidence" value="ECO:0007669"/>
    <property type="project" value="UniProtKB-UniRule"/>
</dbReference>
<dbReference type="InterPro" id="IPR002016">
    <property type="entry name" value="Haem_peroxidase"/>
</dbReference>
<feature type="binding site" evidence="14">
    <location>
        <position position="248"/>
    </location>
    <ligand>
        <name>Ca(2+)</name>
        <dbReference type="ChEBI" id="CHEBI:29108"/>
        <label>2</label>
    </ligand>
</feature>
<feature type="binding site" evidence="14">
    <location>
        <position position="303"/>
    </location>
    <ligand>
        <name>Ca(2+)</name>
        <dbReference type="ChEBI" id="CHEBI:29108"/>
        <label>2</label>
    </ligand>
</feature>
<comment type="catalytic activity">
    <reaction evidence="1 17">
        <text>2 a phenolic donor + H2O2 = 2 a phenolic radical donor + 2 H2O</text>
        <dbReference type="Rhea" id="RHEA:56136"/>
        <dbReference type="ChEBI" id="CHEBI:15377"/>
        <dbReference type="ChEBI" id="CHEBI:16240"/>
        <dbReference type="ChEBI" id="CHEBI:139520"/>
        <dbReference type="ChEBI" id="CHEBI:139521"/>
        <dbReference type="EC" id="1.11.1.7"/>
    </reaction>
</comment>
<evidence type="ECO:0000256" key="12">
    <source>
        <dbReference type="PIRSR" id="PIRSR600823-1"/>
    </source>
</evidence>
<evidence type="ECO:0000256" key="7">
    <source>
        <dbReference type="ARBA" id="ARBA00023002"/>
    </source>
</evidence>
<dbReference type="Gene3D" id="1.10.520.10">
    <property type="match status" value="1"/>
</dbReference>
<dbReference type="GO" id="GO:0006979">
    <property type="term" value="P:response to oxidative stress"/>
    <property type="evidence" value="ECO:0007669"/>
    <property type="project" value="UniProtKB-UniRule"/>
</dbReference>
<evidence type="ECO:0000256" key="16">
    <source>
        <dbReference type="PIRSR" id="PIRSR600823-5"/>
    </source>
</evidence>
<evidence type="ECO:0000259" key="18">
    <source>
        <dbReference type="PROSITE" id="PS50873"/>
    </source>
</evidence>
<protein>
    <recommendedName>
        <fullName evidence="2 17">Peroxidase</fullName>
        <ecNumber evidence="2 17">1.11.1.7</ecNumber>
    </recommendedName>
</protein>
<dbReference type="EC" id="1.11.1.7" evidence="2 17"/>
<feature type="domain" description="Plant heme peroxidase family profile" evidence="18">
    <location>
        <begin position="24"/>
        <end position="378"/>
    </location>
</feature>
<comment type="caution">
    <text evidence="19">The sequence shown here is derived from an EMBL/GenBank/DDBJ whole genome shotgun (WGS) entry which is preliminary data.</text>
</comment>
<feature type="chain" id="PRO_5041489118" description="Peroxidase" evidence="17">
    <location>
        <begin position="24"/>
        <end position="378"/>
    </location>
</feature>
<comment type="function">
    <text evidence="17">Removal of H(2)O(2), oxidation of toxic reductants, biosynthesis and degradation of lignin, suberization, auxin catabolism, response to environmental stresses such as wounding, pathogen attack and oxidative stress.</text>
</comment>
<feature type="disulfide bond" evidence="16">
    <location>
        <begin position="254"/>
        <end position="286"/>
    </location>
</feature>
<dbReference type="FunFam" id="1.10.520.10:FF:000001">
    <property type="entry name" value="Peroxidase"/>
    <property type="match status" value="1"/>
</dbReference>
<evidence type="ECO:0000256" key="17">
    <source>
        <dbReference type="RuleBase" id="RU362060"/>
    </source>
</evidence>
<keyword evidence="8 14" id="KW-0408">Iron</keyword>
<feature type="binding site" evidence="14">
    <location>
        <position position="66"/>
    </location>
    <ligand>
        <name>Ca(2+)</name>
        <dbReference type="ChEBI" id="CHEBI:29108"/>
        <label>1</label>
    </ligand>
</feature>
<dbReference type="AlphaFoldDB" id="A0AA38L763"/>
<keyword evidence="9 16" id="KW-1015">Disulfide bond</keyword>
<comment type="similarity">
    <text evidence="17">Belongs to the peroxidase family. Classical plant (class III) peroxidase subfamily.</text>
</comment>
<accession>A0AA38L763</accession>
<dbReference type="InterPro" id="IPR033905">
    <property type="entry name" value="Secretory_peroxidase"/>
</dbReference>
<feature type="non-terminal residue" evidence="19">
    <location>
        <position position="378"/>
    </location>
</feature>
<keyword evidence="3 17" id="KW-0575">Peroxidase</keyword>